<evidence type="ECO:0000256" key="1">
    <source>
        <dbReference type="ARBA" id="ARBA00022603"/>
    </source>
</evidence>
<reference evidence="6" key="1">
    <citation type="journal article" date="2017" name="Genome Announc.">
        <title>Draft Genome Sequence of Terrimicrobium sacchariphilum NM-5T, a Facultative Anaerobic Soil Bacterium of the Class Spartobacteria.</title>
        <authorList>
            <person name="Qiu Y.L."/>
            <person name="Tourlousse D.M."/>
            <person name="Matsuura N."/>
            <person name="Ohashi A."/>
            <person name="Sekiguchi Y."/>
        </authorList>
    </citation>
    <scope>NUCLEOTIDE SEQUENCE [LARGE SCALE GENOMIC DNA]</scope>
    <source>
        <strain evidence="6">NM-5</strain>
    </source>
</reference>
<evidence type="ECO:0000256" key="3">
    <source>
        <dbReference type="ARBA" id="ARBA00022691"/>
    </source>
</evidence>
<evidence type="ECO:0000259" key="4">
    <source>
        <dbReference type="Pfam" id="PF10672"/>
    </source>
</evidence>
<dbReference type="PANTHER" id="PTHR43042">
    <property type="entry name" value="SAM-DEPENDENT METHYLTRANSFERASE"/>
    <property type="match status" value="1"/>
</dbReference>
<evidence type="ECO:0000313" key="5">
    <source>
        <dbReference type="EMBL" id="GAT33081.1"/>
    </source>
</evidence>
<sequence length="295" mass="33028">MIWTPPEYVAELEGEGTTVCRIASAEGLRIERFGPGAIISHREREVRPELIDRLDAWTTRAGIALDRIYERQLVIGPGETDKPRPLRGDELDSVLTVQELGLRYEVDFLAGYSCGLFIDQRQNRKYLLGLRPRRVLNTFSYTCAFSIAAASVGAETLSVDLAKIALARGRRNLELNGIAPEGHRFIADDVLDVLPRLIRRGEKYDAIILDPPTFARGAKGRPFRVERDMEKLLSLALEVGTPGGWILLSTNASELQVRDLRSMARRQGCDRFHEEALPNDLTHGPVSTTVWVQIP</sequence>
<dbReference type="InterPro" id="IPR029063">
    <property type="entry name" value="SAM-dependent_MTases_sf"/>
</dbReference>
<name>A0A146G6C4_TERSA</name>
<dbReference type="GO" id="GO:0032259">
    <property type="term" value="P:methylation"/>
    <property type="evidence" value="ECO:0007669"/>
    <property type="project" value="UniProtKB-KW"/>
</dbReference>
<keyword evidence="2 5" id="KW-0808">Transferase</keyword>
<evidence type="ECO:0000256" key="2">
    <source>
        <dbReference type="ARBA" id="ARBA00022679"/>
    </source>
</evidence>
<dbReference type="GO" id="GO:0008168">
    <property type="term" value="F:methyltransferase activity"/>
    <property type="evidence" value="ECO:0007669"/>
    <property type="project" value="UniProtKB-KW"/>
</dbReference>
<organism evidence="5 6">
    <name type="scientific">Terrimicrobium sacchariphilum</name>
    <dbReference type="NCBI Taxonomy" id="690879"/>
    <lineage>
        <taxon>Bacteria</taxon>
        <taxon>Pseudomonadati</taxon>
        <taxon>Verrucomicrobiota</taxon>
        <taxon>Terrimicrobiia</taxon>
        <taxon>Terrimicrobiales</taxon>
        <taxon>Terrimicrobiaceae</taxon>
        <taxon>Terrimicrobium</taxon>
    </lineage>
</organism>
<dbReference type="OrthoDB" id="9805492at2"/>
<proteinExistence type="predicted"/>
<dbReference type="InParanoid" id="A0A146G6C4"/>
<evidence type="ECO:0000313" key="6">
    <source>
        <dbReference type="Proteomes" id="UP000076023"/>
    </source>
</evidence>
<dbReference type="Pfam" id="PF10672">
    <property type="entry name" value="Methyltrans_SAM"/>
    <property type="match status" value="1"/>
</dbReference>
<feature type="domain" description="S-adenosylmethionine-dependent methyltransferase" evidence="4">
    <location>
        <begin position="87"/>
        <end position="255"/>
    </location>
</feature>
<comment type="caution">
    <text evidence="5">The sequence shown here is derived from an EMBL/GenBank/DDBJ whole genome shotgun (WGS) entry which is preliminary data.</text>
</comment>
<accession>A0A146G6C4</accession>
<gene>
    <name evidence="5" type="ORF">TSACC_21487</name>
</gene>
<dbReference type="RefSeq" id="WP_075078855.1">
    <property type="nucleotide sequence ID" value="NZ_BDCO01000002.1"/>
</dbReference>
<dbReference type="STRING" id="690879.TSACC_21487"/>
<dbReference type="EMBL" id="BDCO01000002">
    <property type="protein sequence ID" value="GAT33081.1"/>
    <property type="molecule type" value="Genomic_DNA"/>
</dbReference>
<dbReference type="CDD" id="cd02440">
    <property type="entry name" value="AdoMet_MTases"/>
    <property type="match status" value="1"/>
</dbReference>
<dbReference type="AlphaFoldDB" id="A0A146G6C4"/>
<dbReference type="InterPro" id="IPR019614">
    <property type="entry name" value="SAM-dep_methyl-trfase"/>
</dbReference>
<dbReference type="Proteomes" id="UP000076023">
    <property type="component" value="Unassembled WGS sequence"/>
</dbReference>
<dbReference type="SUPFAM" id="SSF53335">
    <property type="entry name" value="S-adenosyl-L-methionine-dependent methyltransferases"/>
    <property type="match status" value="1"/>
</dbReference>
<keyword evidence="1 5" id="KW-0489">Methyltransferase</keyword>
<keyword evidence="6" id="KW-1185">Reference proteome</keyword>
<protein>
    <submittedName>
        <fullName evidence="5">23S rRNA (Cytosine1962-C5)-methyltransferase</fullName>
    </submittedName>
</protein>
<dbReference type="PANTHER" id="PTHR43042:SF3">
    <property type="entry name" value="RIBOSOMAL RNA LARGE SUBUNIT METHYLTRANSFERASE YWBD-RELATED"/>
    <property type="match status" value="1"/>
</dbReference>
<dbReference type="Gene3D" id="3.40.50.150">
    <property type="entry name" value="Vaccinia Virus protein VP39"/>
    <property type="match status" value="1"/>
</dbReference>
<keyword evidence="3" id="KW-0949">S-adenosyl-L-methionine</keyword>